<feature type="domain" description="SWIM-type" evidence="4">
    <location>
        <begin position="132"/>
        <end position="167"/>
    </location>
</feature>
<dbReference type="CDD" id="cd16494">
    <property type="entry name" value="RING-CH-C4HC3_ZSWM2"/>
    <property type="match status" value="1"/>
</dbReference>
<name>A0A0H5R8G2_9EUKA</name>
<dbReference type="PANTHER" id="PTHR21540:SF0">
    <property type="entry name" value="PHD FAMILY PROTEIN"/>
    <property type="match status" value="1"/>
</dbReference>
<evidence type="ECO:0000256" key="1">
    <source>
        <dbReference type="PROSITE-ProRule" id="PRU00175"/>
    </source>
</evidence>
<evidence type="ECO:0000313" key="5">
    <source>
        <dbReference type="EMBL" id="CRZ10002.1"/>
    </source>
</evidence>
<dbReference type="GO" id="GO:0061630">
    <property type="term" value="F:ubiquitin protein ligase activity"/>
    <property type="evidence" value="ECO:0007669"/>
    <property type="project" value="InterPro"/>
</dbReference>
<reference evidence="5" key="1">
    <citation type="submission" date="2015-04" db="EMBL/GenBank/DDBJ databases">
        <title>The genome sequence of the plant pathogenic Rhizarian Plasmodiophora brassicae reveals insights in its biotrophic life cycle and the origin of chitin synthesis.</title>
        <authorList>
            <person name="Schwelm A."/>
            <person name="Fogelqvist J."/>
            <person name="Knaust A."/>
            <person name="Julke S."/>
            <person name="Lilja T."/>
            <person name="Dhandapani V."/>
            <person name="Bonilla-Rosso G."/>
            <person name="Karlsson M."/>
            <person name="Shevchenko A."/>
            <person name="Choi S.R."/>
            <person name="Kim H.G."/>
            <person name="Park J.Y."/>
            <person name="Lim Y.P."/>
            <person name="Ludwig-Muller J."/>
            <person name="Dixelius C."/>
        </authorList>
    </citation>
    <scope>NUCLEOTIDE SEQUENCE</scope>
    <source>
        <tissue evidence="5">Potato root galls</tissue>
    </source>
</reference>
<evidence type="ECO:0000259" key="3">
    <source>
        <dbReference type="PROSITE" id="PS50089"/>
    </source>
</evidence>
<protein>
    <submittedName>
        <fullName evidence="5">Uncharacterized protein</fullName>
    </submittedName>
</protein>
<feature type="domain" description="RING-type" evidence="3">
    <location>
        <begin position="242"/>
        <end position="292"/>
    </location>
</feature>
<feature type="compositionally biased region" description="Basic and acidic residues" evidence="2">
    <location>
        <begin position="51"/>
        <end position="61"/>
    </location>
</feature>
<dbReference type="Pfam" id="PF04434">
    <property type="entry name" value="SWIM"/>
    <property type="match status" value="1"/>
</dbReference>
<dbReference type="InterPro" id="IPR007527">
    <property type="entry name" value="Znf_SWIM"/>
</dbReference>
<dbReference type="GO" id="GO:0008270">
    <property type="term" value="F:zinc ion binding"/>
    <property type="evidence" value="ECO:0007669"/>
    <property type="project" value="UniProtKB-KW"/>
</dbReference>
<dbReference type="PROSITE" id="PS50089">
    <property type="entry name" value="ZF_RING_2"/>
    <property type="match status" value="1"/>
</dbReference>
<dbReference type="InterPro" id="IPR001841">
    <property type="entry name" value="Znf_RING"/>
</dbReference>
<evidence type="ECO:0000256" key="2">
    <source>
        <dbReference type="SAM" id="MobiDB-lite"/>
    </source>
</evidence>
<dbReference type="Gene3D" id="3.30.40.10">
    <property type="entry name" value="Zinc/RING finger domain, C3HC4 (zinc finger)"/>
    <property type="match status" value="1"/>
</dbReference>
<dbReference type="InterPro" id="IPR013083">
    <property type="entry name" value="Znf_RING/FYVE/PHD"/>
</dbReference>
<dbReference type="InterPro" id="IPR039903">
    <property type="entry name" value="Zswim2"/>
</dbReference>
<keyword evidence="1" id="KW-0479">Metal-binding</keyword>
<dbReference type="PROSITE" id="PS50966">
    <property type="entry name" value="ZF_SWIM"/>
    <property type="match status" value="1"/>
</dbReference>
<proteinExistence type="predicted"/>
<sequence length="318" mass="35691">MPPKRKSNAEEQPPTRRSARVAARQPEDAIRQQATDTSRLTPVSATSSTRSKREAADEGHVPKKRKSLKPSAPSREAKGKRPKKPPGGVEPSSRIQRAKQHRLFLVGRRDSAQDLADDALVFVVMGTTGNIYYPTLSAHRTIRCTCFDQRVRKGFCKHLLFVLLRVLRVPESHPVMERKHADLSASEMSEIYAMSRDRIPEISAIAPGHVQNAFTLATGQPVSLEEAQAKTVAQRSAEGDDCPICFEEMHENEEDLVYCKLSCGRSVHSMCFANWAASKRKAGEVVTCVYCRQPWVSEVVAQDRKFHRKRLNLESFVE</sequence>
<evidence type="ECO:0000259" key="4">
    <source>
        <dbReference type="PROSITE" id="PS50966"/>
    </source>
</evidence>
<dbReference type="SUPFAM" id="SSF57850">
    <property type="entry name" value="RING/U-box"/>
    <property type="match status" value="1"/>
</dbReference>
<dbReference type="AlphaFoldDB" id="A0A0H5R8G2"/>
<accession>A0A0H5R8G2</accession>
<dbReference type="EMBL" id="HACM01009560">
    <property type="protein sequence ID" value="CRZ10002.1"/>
    <property type="molecule type" value="Transcribed_RNA"/>
</dbReference>
<keyword evidence="1" id="KW-0862">Zinc</keyword>
<feature type="compositionally biased region" description="Polar residues" evidence="2">
    <location>
        <begin position="32"/>
        <end position="49"/>
    </location>
</feature>
<keyword evidence="1" id="KW-0863">Zinc-finger</keyword>
<dbReference type="Pfam" id="PF13639">
    <property type="entry name" value="zf-RING_2"/>
    <property type="match status" value="1"/>
</dbReference>
<dbReference type="PANTHER" id="PTHR21540">
    <property type="entry name" value="RING FINGER AND SWIM DOMAIN-CONTAINING PROTEIN 2"/>
    <property type="match status" value="1"/>
</dbReference>
<feature type="region of interest" description="Disordered" evidence="2">
    <location>
        <begin position="1"/>
        <end position="96"/>
    </location>
</feature>
<organism evidence="5">
    <name type="scientific">Spongospora subterranea</name>
    <dbReference type="NCBI Taxonomy" id="70186"/>
    <lineage>
        <taxon>Eukaryota</taxon>
        <taxon>Sar</taxon>
        <taxon>Rhizaria</taxon>
        <taxon>Endomyxa</taxon>
        <taxon>Phytomyxea</taxon>
        <taxon>Plasmodiophorida</taxon>
        <taxon>Plasmodiophoridae</taxon>
        <taxon>Spongospora</taxon>
    </lineage>
</organism>